<dbReference type="RefSeq" id="WP_100899682.1">
    <property type="nucleotide sequence ID" value="NZ_CAWNNC010000001.1"/>
</dbReference>
<keyword evidence="2" id="KW-1185">Reference proteome</keyword>
<proteinExistence type="predicted"/>
<dbReference type="Proteomes" id="UP000232003">
    <property type="component" value="Chromosome"/>
</dbReference>
<gene>
    <name evidence="1" type="ORF">COO91_04294</name>
</gene>
<evidence type="ECO:0000313" key="2">
    <source>
        <dbReference type="Proteomes" id="UP000232003"/>
    </source>
</evidence>
<name>A0A2K8SS88_9NOSO</name>
<dbReference type="KEGG" id="nfl:COO91_04294"/>
<accession>A0A2K8SS88</accession>
<evidence type="ECO:0000313" key="1">
    <source>
        <dbReference type="EMBL" id="AUB38329.1"/>
    </source>
</evidence>
<dbReference type="EMBL" id="CP024785">
    <property type="protein sequence ID" value="AUB38329.1"/>
    <property type="molecule type" value="Genomic_DNA"/>
</dbReference>
<organism evidence="1 2">
    <name type="scientific">Nostoc flagelliforme CCNUN1</name>
    <dbReference type="NCBI Taxonomy" id="2038116"/>
    <lineage>
        <taxon>Bacteria</taxon>
        <taxon>Bacillati</taxon>
        <taxon>Cyanobacteriota</taxon>
        <taxon>Cyanophyceae</taxon>
        <taxon>Nostocales</taxon>
        <taxon>Nostocaceae</taxon>
        <taxon>Nostoc</taxon>
    </lineage>
</organism>
<dbReference type="AlphaFoldDB" id="A0A2K8SS88"/>
<sequence length="151" mass="17474">MSTIQEQATTSCYERLEASKPIETPDSFSKVNKWNNKWILSNILDRGQEHFIFDDMKLSLIKLNNNQIQGILSYYITSQGWKTGTTQMPGIRIVLKDLKGIGFANWPIDDIQVGCGDNHQYREHKTIFNLYSFENIFKAERDINNGSVYKC</sequence>
<protein>
    <submittedName>
        <fullName evidence="1">Uncharacterized protein</fullName>
    </submittedName>
</protein>
<reference evidence="1 2" key="1">
    <citation type="submission" date="2017-11" db="EMBL/GenBank/DDBJ databases">
        <title>Complete genome of a free-living desiccation-tolerant cyanobacterium and its photosynthetic adaptation to extreme terrestrial habitat.</title>
        <authorList>
            <person name="Shang J."/>
        </authorList>
    </citation>
    <scope>NUCLEOTIDE SEQUENCE [LARGE SCALE GENOMIC DNA]</scope>
    <source>
        <strain evidence="1 2">CCNUN1</strain>
    </source>
</reference>